<accession>A0A804I3Y7</accession>
<dbReference type="PANTHER" id="PTHR48047:SF182">
    <property type="entry name" value="GLYCOSYLTRANSFERASE"/>
    <property type="match status" value="1"/>
</dbReference>
<dbReference type="Pfam" id="PF00201">
    <property type="entry name" value="UDPGT"/>
    <property type="match status" value="1"/>
</dbReference>
<dbReference type="PANTHER" id="PTHR48047">
    <property type="entry name" value="GLYCOSYLTRANSFERASE"/>
    <property type="match status" value="1"/>
</dbReference>
<organism evidence="7 8">
    <name type="scientific">Musa acuminata subsp. malaccensis</name>
    <name type="common">Wild banana</name>
    <name type="synonym">Musa malaccensis</name>
    <dbReference type="NCBI Taxonomy" id="214687"/>
    <lineage>
        <taxon>Eukaryota</taxon>
        <taxon>Viridiplantae</taxon>
        <taxon>Streptophyta</taxon>
        <taxon>Embryophyta</taxon>
        <taxon>Tracheophyta</taxon>
        <taxon>Spermatophyta</taxon>
        <taxon>Magnoliopsida</taxon>
        <taxon>Liliopsida</taxon>
        <taxon>Zingiberales</taxon>
        <taxon>Musaceae</taxon>
        <taxon>Musa</taxon>
    </lineage>
</organism>
<dbReference type="EC" id="2.4.1.-" evidence="4"/>
<dbReference type="EMBL" id="HG996467">
    <property type="protein sequence ID" value="CAG1862368.1"/>
    <property type="molecule type" value="Genomic_DNA"/>
</dbReference>
<evidence type="ECO:0000256" key="2">
    <source>
        <dbReference type="ARBA" id="ARBA00022679"/>
    </source>
</evidence>
<evidence type="ECO:0000259" key="5">
    <source>
        <dbReference type="Pfam" id="PF26168"/>
    </source>
</evidence>
<dbReference type="InParanoid" id="A0A804I3Y7"/>
<dbReference type="CDD" id="cd03784">
    <property type="entry name" value="GT1_Gtf-like"/>
    <property type="match status" value="1"/>
</dbReference>
<dbReference type="AlphaFoldDB" id="A0A804I3Y7"/>
<reference evidence="6" key="1">
    <citation type="submission" date="2021-03" db="EMBL/GenBank/DDBJ databases">
        <authorList>
            <consortium name="Genoscope - CEA"/>
            <person name="William W."/>
        </authorList>
    </citation>
    <scope>NUCLEOTIDE SEQUENCE</scope>
    <source>
        <strain evidence="6">Doubled-haploid Pahang</strain>
    </source>
</reference>
<dbReference type="OrthoDB" id="5835829at2759"/>
<reference evidence="7" key="2">
    <citation type="submission" date="2021-05" db="UniProtKB">
        <authorList>
            <consortium name="EnsemblPlants"/>
        </authorList>
    </citation>
    <scope>IDENTIFICATION</scope>
    <source>
        <strain evidence="7">subsp. malaccensis</strain>
    </source>
</reference>
<dbReference type="InterPro" id="IPR058980">
    <property type="entry name" value="Glyco_transf_N"/>
</dbReference>
<dbReference type="Gramene" id="Ma02_t17780.1">
    <property type="protein sequence ID" value="Ma02_p17780.1"/>
    <property type="gene ID" value="Ma02_g17780"/>
</dbReference>
<comment type="similarity">
    <text evidence="1 3">Belongs to the UDP-glycosyltransferase family.</text>
</comment>
<keyword evidence="2 3" id="KW-0808">Transferase</keyword>
<dbReference type="PROSITE" id="PS00375">
    <property type="entry name" value="UDPGT"/>
    <property type="match status" value="1"/>
</dbReference>
<keyword evidence="3" id="KW-0328">Glycosyltransferase</keyword>
<dbReference type="InterPro" id="IPR035595">
    <property type="entry name" value="UDP_glycos_trans_CS"/>
</dbReference>
<evidence type="ECO:0000256" key="1">
    <source>
        <dbReference type="ARBA" id="ARBA00009995"/>
    </source>
</evidence>
<dbReference type="FunFam" id="3.40.50.2000:FF:000047">
    <property type="entry name" value="Glycosyltransferase"/>
    <property type="match status" value="1"/>
</dbReference>
<gene>
    <name evidence="6" type="ORF">GSMUA_72620.1</name>
</gene>
<evidence type="ECO:0000256" key="4">
    <source>
        <dbReference type="RuleBase" id="RU362057"/>
    </source>
</evidence>
<dbReference type="Pfam" id="PF26168">
    <property type="entry name" value="Glyco_transf_N"/>
    <property type="match status" value="1"/>
</dbReference>
<evidence type="ECO:0000256" key="3">
    <source>
        <dbReference type="RuleBase" id="RU003718"/>
    </source>
</evidence>
<dbReference type="KEGG" id="mus:103976235"/>
<evidence type="ECO:0000313" key="8">
    <source>
        <dbReference type="Proteomes" id="UP000012960"/>
    </source>
</evidence>
<evidence type="ECO:0000313" key="7">
    <source>
        <dbReference type="EnsemblPlants" id="Ma02_p17780.1"/>
    </source>
</evidence>
<dbReference type="InterPro" id="IPR002213">
    <property type="entry name" value="UDP_glucos_trans"/>
</dbReference>
<dbReference type="EnsemblPlants" id="Ma02_t17780.1">
    <property type="protein sequence ID" value="Ma02_p17780.1"/>
    <property type="gene ID" value="Ma02_g17780"/>
</dbReference>
<dbReference type="SUPFAM" id="SSF53756">
    <property type="entry name" value="UDP-Glycosyltransferase/glycogen phosphorylase"/>
    <property type="match status" value="1"/>
</dbReference>
<name>A0A804I3Y7_MUSAM</name>
<dbReference type="GO" id="GO:0008194">
    <property type="term" value="F:UDP-glycosyltransferase activity"/>
    <property type="evidence" value="ECO:0007669"/>
    <property type="project" value="InterPro"/>
</dbReference>
<proteinExistence type="inferred from homology"/>
<dbReference type="FunCoup" id="A0A804I3Y7">
    <property type="interactions" value="44"/>
</dbReference>
<sequence length="491" mass="54625">MSYGNRKPHFVLVPLFAQGHMIPMIDLARLLALQGVAVSVVTTPRNTARFKAMIDRANAAGLLIRFIEFQFPCTEVGLSEGCENVDLLPSGDLAKTFIAGLSMLREPLLLHLRQQCSKPSCIISDACCPWTSEVARELRVPRLVFHGPSCFFLLCTHNVSKHKSGGHLADEFEPFLVPGFPHKLEVVRAQCLKFFELPGWEKLFAEVAEAESMADGFVINSFRELEAAYIDGYQKALGRKVWAIGPVCLSIKETCDKVTRGNTMNVDENYIRNWLDAKETGSVIYVSFGTMVSHSASHLIEIGLGLEASKRPFIWVIKEKEMWPEVASFLSEGFEERTSSRGLILRGWAPQVLILSHPSVGGFMTHCGWNSTLEAVSVGVPMITWPHFFDQFLNERLVVEVLRVGVALKFNMFIRRVADDAEGLITREDVEKAVTELLDGGAEGEERRKRAKELAEKAKKAMNGGSSCEDLTLMIRHALERAGEASDAQEP</sequence>
<dbReference type="Gene3D" id="3.40.50.2000">
    <property type="entry name" value="Glycogen Phosphorylase B"/>
    <property type="match status" value="2"/>
</dbReference>
<evidence type="ECO:0000313" key="6">
    <source>
        <dbReference type="EMBL" id="CAG1862368.1"/>
    </source>
</evidence>
<protein>
    <recommendedName>
        <fullName evidence="4">Glycosyltransferase</fullName>
        <ecNumber evidence="4">2.4.1.-</ecNumber>
    </recommendedName>
</protein>
<dbReference type="Proteomes" id="UP000012960">
    <property type="component" value="Unplaced"/>
</dbReference>
<feature type="domain" description="Glycosyltransferase N-terminal" evidence="5">
    <location>
        <begin position="11"/>
        <end position="247"/>
    </location>
</feature>
<keyword evidence="8" id="KW-1185">Reference proteome</keyword>
<dbReference type="OMA" id="MWPEVAS"/>